<proteinExistence type="predicted"/>
<keyword evidence="1" id="KW-1133">Transmembrane helix</keyword>
<dbReference type="EMBL" id="SRMA01027063">
    <property type="protein sequence ID" value="TRY60287.1"/>
    <property type="molecule type" value="Genomic_DNA"/>
</dbReference>
<keyword evidence="3" id="KW-1185">Reference proteome</keyword>
<keyword evidence="1" id="KW-0472">Membrane</keyword>
<comment type="caution">
    <text evidence="2">The sequence shown here is derived from an EMBL/GenBank/DDBJ whole genome shotgun (WGS) entry which is preliminary data.</text>
</comment>
<evidence type="ECO:0000256" key="1">
    <source>
        <dbReference type="SAM" id="Phobius"/>
    </source>
</evidence>
<name>A0A553N4C5_9TELE</name>
<evidence type="ECO:0000313" key="2">
    <source>
        <dbReference type="EMBL" id="TRY60287.1"/>
    </source>
</evidence>
<dbReference type="STRING" id="623744.A0A553N4C5"/>
<dbReference type="Proteomes" id="UP000316079">
    <property type="component" value="Unassembled WGS sequence"/>
</dbReference>
<dbReference type="AlphaFoldDB" id="A0A553N4C5"/>
<accession>A0A553N4C5</accession>
<sequence length="124" mass="13904">MKGSFLALRLMADEKEKAPVCQPAATPVEESQGMLEEELFQSPGRLLKDLHADPDVQLQLQAERRKEAALETHRLSLCPPSRRHHQVDAFLLSTLRLLLMATGILLVLLPLLLVLLESDLEVTF</sequence>
<gene>
    <name evidence="2" type="ORF">DNTS_009658</name>
</gene>
<protein>
    <submittedName>
        <fullName evidence="2">Uncharacterized protein</fullName>
    </submittedName>
</protein>
<keyword evidence="1" id="KW-0812">Transmembrane</keyword>
<feature type="transmembrane region" description="Helical" evidence="1">
    <location>
        <begin position="89"/>
        <end position="116"/>
    </location>
</feature>
<organism evidence="2 3">
    <name type="scientific">Danionella cerebrum</name>
    <dbReference type="NCBI Taxonomy" id="2873325"/>
    <lineage>
        <taxon>Eukaryota</taxon>
        <taxon>Metazoa</taxon>
        <taxon>Chordata</taxon>
        <taxon>Craniata</taxon>
        <taxon>Vertebrata</taxon>
        <taxon>Euteleostomi</taxon>
        <taxon>Actinopterygii</taxon>
        <taxon>Neopterygii</taxon>
        <taxon>Teleostei</taxon>
        <taxon>Ostariophysi</taxon>
        <taxon>Cypriniformes</taxon>
        <taxon>Danionidae</taxon>
        <taxon>Danioninae</taxon>
        <taxon>Danionella</taxon>
    </lineage>
</organism>
<evidence type="ECO:0000313" key="3">
    <source>
        <dbReference type="Proteomes" id="UP000316079"/>
    </source>
</evidence>
<reference evidence="2 3" key="1">
    <citation type="journal article" date="2019" name="Sci. Data">
        <title>Hybrid genome assembly and annotation of Danionella translucida.</title>
        <authorList>
            <person name="Kadobianskyi M."/>
            <person name="Schulze L."/>
            <person name="Schuelke M."/>
            <person name="Judkewitz B."/>
        </authorList>
    </citation>
    <scope>NUCLEOTIDE SEQUENCE [LARGE SCALE GENOMIC DNA]</scope>
    <source>
        <strain evidence="2 3">Bolton</strain>
    </source>
</reference>